<accession>A0A4V1RVM6</accession>
<reference evidence="1 2" key="1">
    <citation type="submission" date="2019-01" db="EMBL/GenBank/DDBJ databases">
        <title>Spirosoma flava sp. nov., a propanil-degrading bacterium isolated from herbicide-contaminated soil.</title>
        <authorList>
            <person name="Zhang L."/>
            <person name="Jiang J.-D."/>
        </authorList>
    </citation>
    <scope>NUCLEOTIDE SEQUENCE [LARGE SCALE GENOMIC DNA]</scope>
    <source>
        <strain evidence="1 2">TY50</strain>
    </source>
</reference>
<dbReference type="AlphaFoldDB" id="A0A4V1RVM6"/>
<comment type="caution">
    <text evidence="1">The sequence shown here is derived from an EMBL/GenBank/DDBJ whole genome shotgun (WGS) entry which is preliminary data.</text>
</comment>
<keyword evidence="2" id="KW-1185">Reference proteome</keyword>
<sequence>MTTFLFLLLLFPAGQPSLIRDTPPRVDSTFLVQLDKAHTAVIRRYIKANQRHGLQKDTTVISIAISNKYNNPDYHEIQIGATKSREGLRAEIPAYLSEVDGYSIAIYFDWYQTSPGIVYPKSYIKKFEQVVAKLRLEKHSPYPIDHCENWRVIFKQGEEPDIKILL</sequence>
<protein>
    <submittedName>
        <fullName evidence="1">Uncharacterized protein</fullName>
    </submittedName>
</protein>
<proteinExistence type="predicted"/>
<gene>
    <name evidence="1" type="ORF">EQG79_24590</name>
</gene>
<name>A0A4V1RVM6_9BACT</name>
<dbReference type="RefSeq" id="WP_129605149.1">
    <property type="nucleotide sequence ID" value="NZ_SBLB01000008.1"/>
</dbReference>
<evidence type="ECO:0000313" key="2">
    <source>
        <dbReference type="Proteomes" id="UP000290407"/>
    </source>
</evidence>
<dbReference type="Proteomes" id="UP000290407">
    <property type="component" value="Unassembled WGS sequence"/>
</dbReference>
<evidence type="ECO:0000313" key="1">
    <source>
        <dbReference type="EMBL" id="RYC67298.1"/>
    </source>
</evidence>
<organism evidence="1 2">
    <name type="scientific">Spirosoma sordidisoli</name>
    <dbReference type="NCBI Taxonomy" id="2502893"/>
    <lineage>
        <taxon>Bacteria</taxon>
        <taxon>Pseudomonadati</taxon>
        <taxon>Bacteroidota</taxon>
        <taxon>Cytophagia</taxon>
        <taxon>Cytophagales</taxon>
        <taxon>Cytophagaceae</taxon>
        <taxon>Spirosoma</taxon>
    </lineage>
</organism>
<dbReference type="EMBL" id="SBLB01000008">
    <property type="protein sequence ID" value="RYC67298.1"/>
    <property type="molecule type" value="Genomic_DNA"/>
</dbReference>